<dbReference type="Proteomes" id="UP001161325">
    <property type="component" value="Unassembled WGS sequence"/>
</dbReference>
<evidence type="ECO:0000313" key="2">
    <source>
        <dbReference type="EMBL" id="GLC25658.1"/>
    </source>
</evidence>
<reference evidence="2" key="1">
    <citation type="submission" date="2022-08" db="EMBL/GenBank/DDBJ databases">
        <title>Draft genome sequencing of Roseisolibacter agri AW1220.</title>
        <authorList>
            <person name="Tobiishi Y."/>
            <person name="Tonouchi A."/>
        </authorList>
    </citation>
    <scope>NUCLEOTIDE SEQUENCE</scope>
    <source>
        <strain evidence="2">AW1220</strain>
    </source>
</reference>
<organism evidence="2 3">
    <name type="scientific">Roseisolibacter agri</name>
    <dbReference type="NCBI Taxonomy" id="2014610"/>
    <lineage>
        <taxon>Bacteria</taxon>
        <taxon>Pseudomonadati</taxon>
        <taxon>Gemmatimonadota</taxon>
        <taxon>Gemmatimonadia</taxon>
        <taxon>Gemmatimonadales</taxon>
        <taxon>Gemmatimonadaceae</taxon>
        <taxon>Roseisolibacter</taxon>
    </lineage>
</organism>
<accession>A0AA37QH29</accession>
<evidence type="ECO:0000256" key="1">
    <source>
        <dbReference type="SAM" id="MobiDB-lite"/>
    </source>
</evidence>
<feature type="compositionally biased region" description="Basic and acidic residues" evidence="1">
    <location>
        <begin position="8"/>
        <end position="17"/>
    </location>
</feature>
<feature type="region of interest" description="Disordered" evidence="1">
    <location>
        <begin position="66"/>
        <end position="103"/>
    </location>
</feature>
<dbReference type="AlphaFoldDB" id="A0AA37QH29"/>
<name>A0AA37QH29_9BACT</name>
<comment type="caution">
    <text evidence="2">The sequence shown here is derived from an EMBL/GenBank/DDBJ whole genome shotgun (WGS) entry which is preliminary data.</text>
</comment>
<evidence type="ECO:0000313" key="3">
    <source>
        <dbReference type="Proteomes" id="UP001161325"/>
    </source>
</evidence>
<keyword evidence="3" id="KW-1185">Reference proteome</keyword>
<proteinExistence type="predicted"/>
<protein>
    <submittedName>
        <fullName evidence="2">Uncharacterized protein</fullName>
    </submittedName>
</protein>
<feature type="region of interest" description="Disordered" evidence="1">
    <location>
        <begin position="1"/>
        <end position="52"/>
    </location>
</feature>
<gene>
    <name evidence="2" type="ORF">rosag_21710</name>
</gene>
<sequence length="160" mass="17501">MLRIGTDQADRSMERAGPRRHAERSEASVLIRSIRIPPKAGGVSAPEAREKIGSFDPRAAAAGMRDWWQAAPTCGTPTPESPTRRPMRPTVLAPSTRAPRDHRGRVLALTVAALADASAVTTAHTTPPRTEDPYTVTARRRVRALNRIQQHLQSYVAPRS</sequence>
<dbReference type="EMBL" id="BRXS01000003">
    <property type="protein sequence ID" value="GLC25658.1"/>
    <property type="molecule type" value="Genomic_DNA"/>
</dbReference>